<evidence type="ECO:0000256" key="4">
    <source>
        <dbReference type="ARBA" id="ARBA00022989"/>
    </source>
</evidence>
<keyword evidence="3 6" id="KW-0812">Transmembrane</keyword>
<keyword evidence="4 6" id="KW-1133">Transmembrane helix</keyword>
<evidence type="ECO:0000256" key="6">
    <source>
        <dbReference type="SAM" id="Phobius"/>
    </source>
</evidence>
<feature type="transmembrane region" description="Helical" evidence="6">
    <location>
        <begin position="287"/>
        <end position="305"/>
    </location>
</feature>
<comment type="subcellular location">
    <subcellularLocation>
        <location evidence="1">Membrane</location>
        <topology evidence="1">Multi-pass membrane protein</topology>
    </subcellularLocation>
</comment>
<evidence type="ECO:0000313" key="7">
    <source>
        <dbReference type="EMBL" id="KAE8289176.1"/>
    </source>
</evidence>
<feature type="transmembrane region" description="Helical" evidence="6">
    <location>
        <begin position="82"/>
        <end position="104"/>
    </location>
</feature>
<keyword evidence="5 6" id="KW-0472">Membrane</keyword>
<gene>
    <name evidence="7" type="ORF">D5F01_LYC13056</name>
</gene>
<evidence type="ECO:0000256" key="1">
    <source>
        <dbReference type="ARBA" id="ARBA00004141"/>
    </source>
</evidence>
<keyword evidence="8" id="KW-1185">Reference proteome</keyword>
<dbReference type="InterPro" id="IPR007237">
    <property type="entry name" value="CD20-like"/>
</dbReference>
<organism evidence="7 8">
    <name type="scientific">Larimichthys crocea</name>
    <name type="common">Large yellow croaker</name>
    <name type="synonym">Pseudosciaena crocea</name>
    <dbReference type="NCBI Taxonomy" id="215358"/>
    <lineage>
        <taxon>Eukaryota</taxon>
        <taxon>Metazoa</taxon>
        <taxon>Chordata</taxon>
        <taxon>Craniata</taxon>
        <taxon>Vertebrata</taxon>
        <taxon>Euteleostomi</taxon>
        <taxon>Actinopterygii</taxon>
        <taxon>Neopterygii</taxon>
        <taxon>Teleostei</taxon>
        <taxon>Neoteleostei</taxon>
        <taxon>Acanthomorphata</taxon>
        <taxon>Eupercaria</taxon>
        <taxon>Sciaenidae</taxon>
        <taxon>Larimichthys</taxon>
    </lineage>
</organism>
<feature type="transmembrane region" description="Helical" evidence="6">
    <location>
        <begin position="188"/>
        <end position="211"/>
    </location>
</feature>
<dbReference type="PANTHER" id="PTHR23320:SF125">
    <property type="entry name" value="TRANSMEMBRANE PROTEIN 176L.1-RELATED"/>
    <property type="match status" value="1"/>
</dbReference>
<dbReference type="AlphaFoldDB" id="A0A6G0IDA2"/>
<name>A0A6G0IDA2_LARCR</name>
<feature type="transmembrane region" description="Helical" evidence="6">
    <location>
        <begin position="413"/>
        <end position="438"/>
    </location>
</feature>
<feature type="transmembrane region" description="Helical" evidence="6">
    <location>
        <begin position="317"/>
        <end position="339"/>
    </location>
</feature>
<comment type="similarity">
    <text evidence="2">Belongs to the MS4A family.</text>
</comment>
<proteinExistence type="inferred from homology"/>
<feature type="transmembrane region" description="Helical" evidence="6">
    <location>
        <begin position="346"/>
        <end position="372"/>
    </location>
</feature>
<sequence>MSVTMAKADGVTVFTLTSDPQSSCPPLCQILKGLCYSPVCCSVSQHLKRVQKSSQSVLGALHIMVGLLNIGLGAILSSNDGIIWWLNGIGFPFWLGALFMLFGAMSILSEKCPSRCLVILSVILNLAGVAFAIAAIVLYSISMPYTGPWWMCDNYGYSRYSTPSPHQDIMREKCLQAQALIVMIRRGITAVLIVLSVLELCVSISSAVLGIKALRSSEKKENKSTDDPEHCKPLLEDVTNNLLRNQTVETTASNHHRNIMCHPLCKCLCALFCCPCCSHPGLTQTSLTVAFGTIQIMIGLFNIGLGLGRTSTYPGDFASLGAAYWLGGVFIVTGIMSILAGQCPSLCLVGFTVFMNIAGAIFAITAIVLYAIDLANASLLWMCDGSWNNADYYADNCRNVALFAQNLLTSMDALLIALAVVQLFVSIRYAILGIGALCSKMKKEEV</sequence>
<comment type="caution">
    <text evidence="7">The sequence shown here is derived from an EMBL/GenBank/DDBJ whole genome shotgun (WGS) entry which is preliminary data.</text>
</comment>
<evidence type="ECO:0000256" key="2">
    <source>
        <dbReference type="ARBA" id="ARBA00009565"/>
    </source>
</evidence>
<reference evidence="7 8" key="1">
    <citation type="submission" date="2019-07" db="EMBL/GenBank/DDBJ databases">
        <title>Chromosome genome assembly for large yellow croaker.</title>
        <authorList>
            <person name="Xiao S."/>
        </authorList>
    </citation>
    <scope>NUCLEOTIDE SEQUENCE [LARGE SCALE GENOMIC DNA]</scope>
    <source>
        <strain evidence="7">JMULYC20181020</strain>
        <tissue evidence="7">Muscle</tissue>
    </source>
</reference>
<dbReference type="Proteomes" id="UP000424527">
    <property type="component" value="Unassembled WGS sequence"/>
</dbReference>
<feature type="transmembrane region" description="Helical" evidence="6">
    <location>
        <begin position="116"/>
        <end position="141"/>
    </location>
</feature>
<dbReference type="EMBL" id="REGW02000012">
    <property type="protein sequence ID" value="KAE8289176.1"/>
    <property type="molecule type" value="Genomic_DNA"/>
</dbReference>
<dbReference type="GO" id="GO:0016020">
    <property type="term" value="C:membrane"/>
    <property type="evidence" value="ECO:0007669"/>
    <property type="project" value="UniProtKB-SubCell"/>
</dbReference>
<dbReference type="Pfam" id="PF04103">
    <property type="entry name" value="CD20"/>
    <property type="match status" value="2"/>
</dbReference>
<evidence type="ECO:0000256" key="3">
    <source>
        <dbReference type="ARBA" id="ARBA00022692"/>
    </source>
</evidence>
<protein>
    <submittedName>
        <fullName evidence="7">Uncharacterized protein</fullName>
    </submittedName>
</protein>
<evidence type="ECO:0000256" key="5">
    <source>
        <dbReference type="ARBA" id="ARBA00023136"/>
    </source>
</evidence>
<dbReference type="InterPro" id="IPR030417">
    <property type="entry name" value="MS4A"/>
</dbReference>
<evidence type="ECO:0000313" key="8">
    <source>
        <dbReference type="Proteomes" id="UP000424527"/>
    </source>
</evidence>
<accession>A0A6G0IDA2</accession>
<dbReference type="PANTHER" id="PTHR23320">
    <property type="entry name" value="MEMBRANE-SPANNING 4-DOMAINS SUBFAMILY A MS4A -RELATED"/>
    <property type="match status" value="1"/>
</dbReference>
<feature type="transmembrane region" description="Helical" evidence="6">
    <location>
        <begin position="57"/>
        <end position="76"/>
    </location>
</feature>